<gene>
    <name evidence="1" type="ORF">OYC64_009763</name>
</gene>
<organism evidence="1 2">
    <name type="scientific">Pagothenia borchgrevinki</name>
    <name type="common">Bald rockcod</name>
    <name type="synonym">Trematomus borchgrevinki</name>
    <dbReference type="NCBI Taxonomy" id="8213"/>
    <lineage>
        <taxon>Eukaryota</taxon>
        <taxon>Metazoa</taxon>
        <taxon>Chordata</taxon>
        <taxon>Craniata</taxon>
        <taxon>Vertebrata</taxon>
        <taxon>Euteleostomi</taxon>
        <taxon>Actinopterygii</taxon>
        <taxon>Neopterygii</taxon>
        <taxon>Teleostei</taxon>
        <taxon>Neoteleostei</taxon>
        <taxon>Acanthomorphata</taxon>
        <taxon>Eupercaria</taxon>
        <taxon>Perciformes</taxon>
        <taxon>Notothenioidei</taxon>
        <taxon>Nototheniidae</taxon>
        <taxon>Pagothenia</taxon>
    </lineage>
</organism>
<reference evidence="1 2" key="1">
    <citation type="journal article" date="2022" name="G3 (Bethesda)">
        <title>Evaluating Illumina-, Nanopore-, and PacBio-based genome assembly strategies with the bald notothen, Trematomus borchgrevinki.</title>
        <authorList>
            <person name="Rayamajhi N."/>
            <person name="Cheng C.C."/>
            <person name="Catchen J.M."/>
        </authorList>
    </citation>
    <scope>NUCLEOTIDE SEQUENCE [LARGE SCALE GENOMIC DNA]</scope>
    <source>
        <strain evidence="1">AGRC-2024</strain>
    </source>
</reference>
<dbReference type="AlphaFoldDB" id="A0ABD2H7C7"/>
<dbReference type="Proteomes" id="UP001619887">
    <property type="component" value="Unassembled WGS sequence"/>
</dbReference>
<name>A0ABD2H7C7_PAGBO</name>
<evidence type="ECO:0000313" key="2">
    <source>
        <dbReference type="Proteomes" id="UP001619887"/>
    </source>
</evidence>
<evidence type="ECO:0000313" key="1">
    <source>
        <dbReference type="EMBL" id="KAL3061673.1"/>
    </source>
</evidence>
<protein>
    <submittedName>
        <fullName evidence="1">Uncharacterized protein</fullName>
    </submittedName>
</protein>
<accession>A0ABD2H7C7</accession>
<sequence length="95" mass="11003">MDFIKILLLTHKVLNNQALTDLIHHHTSSRSLRSSEPNLLSIPTRTKHRTWGDRAFSIAAPTLWNSFPQHIRDCTDPPTFKTLTKTHPFRLAFNM</sequence>
<dbReference type="EMBL" id="JBIYXZ010002072">
    <property type="protein sequence ID" value="KAL3061673.1"/>
    <property type="molecule type" value="Genomic_DNA"/>
</dbReference>
<comment type="caution">
    <text evidence="1">The sequence shown here is derived from an EMBL/GenBank/DDBJ whole genome shotgun (WGS) entry which is preliminary data.</text>
</comment>
<keyword evidence="2" id="KW-1185">Reference proteome</keyword>
<proteinExistence type="predicted"/>
<reference evidence="1 2" key="2">
    <citation type="journal article" date="2024" name="G3 (Bethesda)">
        <title>The genome of the cryopelagic Antarctic bald notothen, Trematomus borchgrevinki.</title>
        <authorList>
            <person name="Rayamajhi N."/>
            <person name="Rivera-Colon A.G."/>
            <person name="Minhas B.F."/>
            <person name="Cheng C.C."/>
            <person name="Catchen J.M."/>
        </authorList>
    </citation>
    <scope>NUCLEOTIDE SEQUENCE [LARGE SCALE GENOMIC DNA]</scope>
    <source>
        <strain evidence="1">AGRC-2024</strain>
    </source>
</reference>